<name>A0ABP4XS36_9ACTN</name>
<sequence>MSSISWADFQARHHVGDVVQGTVTKVVPFGAFVEVDGFDGLLVDRDSPAEGTVVSARILGIDPDQTRFSLTAA</sequence>
<dbReference type="SMART" id="SM00316">
    <property type="entry name" value="S1"/>
    <property type="match status" value="1"/>
</dbReference>
<dbReference type="Proteomes" id="UP001500218">
    <property type="component" value="Unassembled WGS sequence"/>
</dbReference>
<dbReference type="InterPro" id="IPR012340">
    <property type="entry name" value="NA-bd_OB-fold"/>
</dbReference>
<evidence type="ECO:0000313" key="3">
    <source>
        <dbReference type="Proteomes" id="UP001500218"/>
    </source>
</evidence>
<dbReference type="Pfam" id="PF00575">
    <property type="entry name" value="S1"/>
    <property type="match status" value="1"/>
</dbReference>
<reference evidence="3" key="1">
    <citation type="journal article" date="2019" name="Int. J. Syst. Evol. Microbiol.">
        <title>The Global Catalogue of Microorganisms (GCM) 10K type strain sequencing project: providing services to taxonomists for standard genome sequencing and annotation.</title>
        <authorList>
            <consortium name="The Broad Institute Genomics Platform"/>
            <consortium name="The Broad Institute Genome Sequencing Center for Infectious Disease"/>
            <person name="Wu L."/>
            <person name="Ma J."/>
        </authorList>
    </citation>
    <scope>NUCLEOTIDE SEQUENCE [LARGE SCALE GENOMIC DNA]</scope>
    <source>
        <strain evidence="3">JCM 13250</strain>
    </source>
</reference>
<accession>A0ABP4XS36</accession>
<gene>
    <name evidence="2" type="ORF">GCM10009682_11360</name>
</gene>
<dbReference type="Gene3D" id="2.40.50.140">
    <property type="entry name" value="Nucleic acid-binding proteins"/>
    <property type="match status" value="1"/>
</dbReference>
<dbReference type="EMBL" id="BAAALT010000028">
    <property type="protein sequence ID" value="GAA1791085.1"/>
    <property type="molecule type" value="Genomic_DNA"/>
</dbReference>
<evidence type="ECO:0000259" key="1">
    <source>
        <dbReference type="PROSITE" id="PS50126"/>
    </source>
</evidence>
<protein>
    <submittedName>
        <fullName evidence="2">S1 RNA-binding domain-containing protein</fullName>
    </submittedName>
</protein>
<feature type="domain" description="S1 motif" evidence="1">
    <location>
        <begin position="16"/>
        <end position="42"/>
    </location>
</feature>
<dbReference type="InterPro" id="IPR003029">
    <property type="entry name" value="S1_domain"/>
</dbReference>
<proteinExistence type="predicted"/>
<organism evidence="2 3">
    <name type="scientific">Luedemannella flava</name>
    <dbReference type="NCBI Taxonomy" id="349316"/>
    <lineage>
        <taxon>Bacteria</taxon>
        <taxon>Bacillati</taxon>
        <taxon>Actinomycetota</taxon>
        <taxon>Actinomycetes</taxon>
        <taxon>Micromonosporales</taxon>
        <taxon>Micromonosporaceae</taxon>
        <taxon>Luedemannella</taxon>
    </lineage>
</organism>
<comment type="caution">
    <text evidence="2">The sequence shown here is derived from an EMBL/GenBank/DDBJ whole genome shotgun (WGS) entry which is preliminary data.</text>
</comment>
<dbReference type="PROSITE" id="PS50126">
    <property type="entry name" value="S1"/>
    <property type="match status" value="1"/>
</dbReference>
<keyword evidence="3" id="KW-1185">Reference proteome</keyword>
<dbReference type="RefSeq" id="WP_344126973.1">
    <property type="nucleotide sequence ID" value="NZ_BAAALT010000028.1"/>
</dbReference>
<dbReference type="SUPFAM" id="SSF50249">
    <property type="entry name" value="Nucleic acid-binding proteins"/>
    <property type="match status" value="1"/>
</dbReference>
<evidence type="ECO:0000313" key="2">
    <source>
        <dbReference type="EMBL" id="GAA1791085.1"/>
    </source>
</evidence>